<dbReference type="AlphaFoldDB" id="A0A652YRW8"/>
<dbReference type="PANTHER" id="PTHR46796:SF6">
    <property type="entry name" value="ARAC SUBFAMILY"/>
    <property type="match status" value="1"/>
</dbReference>
<dbReference type="SMART" id="SM00342">
    <property type="entry name" value="HTH_ARAC"/>
    <property type="match status" value="1"/>
</dbReference>
<dbReference type="Pfam" id="PF14525">
    <property type="entry name" value="AraC_binding_2"/>
    <property type="match status" value="1"/>
</dbReference>
<dbReference type="Gene3D" id="1.10.10.60">
    <property type="entry name" value="Homeodomain-like"/>
    <property type="match status" value="1"/>
</dbReference>
<dbReference type="EMBL" id="VNIQ01000003">
    <property type="protein sequence ID" value="TYQ05284.1"/>
    <property type="molecule type" value="Genomic_DNA"/>
</dbReference>
<keyword evidence="3" id="KW-0804">Transcription</keyword>
<gene>
    <name evidence="4" type="ORF">FNL38_103636</name>
</gene>
<dbReference type="InterPro" id="IPR050204">
    <property type="entry name" value="AraC_XylS_family_regulators"/>
</dbReference>
<dbReference type="GO" id="GO:0003700">
    <property type="term" value="F:DNA-binding transcription factor activity"/>
    <property type="evidence" value="ECO:0007669"/>
    <property type="project" value="InterPro"/>
</dbReference>
<dbReference type="GO" id="GO:0043565">
    <property type="term" value="F:sequence-specific DNA binding"/>
    <property type="evidence" value="ECO:0007669"/>
    <property type="project" value="InterPro"/>
</dbReference>
<keyword evidence="1" id="KW-0805">Transcription regulation</keyword>
<organism evidence="4">
    <name type="scientific">Nocardia globerula</name>
    <dbReference type="NCBI Taxonomy" id="1818"/>
    <lineage>
        <taxon>Bacteria</taxon>
        <taxon>Bacillati</taxon>
        <taxon>Actinomycetota</taxon>
        <taxon>Actinomycetes</taxon>
        <taxon>Mycobacteriales</taxon>
        <taxon>Nocardiaceae</taxon>
        <taxon>Nocardia</taxon>
    </lineage>
</organism>
<reference evidence="4" key="1">
    <citation type="submission" date="2019-07" db="EMBL/GenBank/DDBJ databases">
        <title>Genomic Encyclopedia of Type Strains, Phase IV (KMG-IV): sequencing the most valuable type-strain genomes for metagenomic binning, comparative biology and taxonomic classification.</title>
        <authorList>
            <person name="Goeker M."/>
        </authorList>
    </citation>
    <scope>NUCLEOTIDE SEQUENCE</scope>
    <source>
        <strain evidence="4">DSM 44596</strain>
    </source>
</reference>
<dbReference type="InterPro" id="IPR018060">
    <property type="entry name" value="HTH_AraC"/>
</dbReference>
<evidence type="ECO:0000313" key="4">
    <source>
        <dbReference type="EMBL" id="TYQ05284.1"/>
    </source>
</evidence>
<proteinExistence type="predicted"/>
<dbReference type="PANTHER" id="PTHR46796">
    <property type="entry name" value="HTH-TYPE TRANSCRIPTIONAL ACTIVATOR RHAS-RELATED"/>
    <property type="match status" value="1"/>
</dbReference>
<comment type="caution">
    <text evidence="4">The sequence shown here is derived from an EMBL/GenBank/DDBJ whole genome shotgun (WGS) entry which is preliminary data.</text>
</comment>
<dbReference type="PRINTS" id="PR00032">
    <property type="entry name" value="HTHARAC"/>
</dbReference>
<evidence type="ECO:0000256" key="1">
    <source>
        <dbReference type="ARBA" id="ARBA00023015"/>
    </source>
</evidence>
<keyword evidence="2" id="KW-0238">DNA-binding</keyword>
<dbReference type="InterPro" id="IPR009057">
    <property type="entry name" value="Homeodomain-like_sf"/>
</dbReference>
<dbReference type="InterPro" id="IPR035418">
    <property type="entry name" value="AraC-bd_2"/>
</dbReference>
<protein>
    <submittedName>
        <fullName evidence="4">AraC family transcriptional regulator</fullName>
    </submittedName>
</protein>
<name>A0A652YRW8_NOCGL</name>
<dbReference type="PROSITE" id="PS01124">
    <property type="entry name" value="HTH_ARAC_FAMILY_2"/>
    <property type="match status" value="1"/>
</dbReference>
<dbReference type="SUPFAM" id="SSF46689">
    <property type="entry name" value="Homeodomain-like"/>
    <property type="match status" value="1"/>
</dbReference>
<accession>A0A652YRW8</accession>
<dbReference type="Pfam" id="PF12833">
    <property type="entry name" value="HTH_18"/>
    <property type="match status" value="1"/>
</dbReference>
<evidence type="ECO:0000256" key="3">
    <source>
        <dbReference type="ARBA" id="ARBA00023163"/>
    </source>
</evidence>
<dbReference type="InterPro" id="IPR020449">
    <property type="entry name" value="Tscrpt_reg_AraC-type_HTH"/>
</dbReference>
<sequence>MLENSDVPLATRATIAGDWADLLREHFVALDVSDIDDRTRFTGAVQSAQLAHVKVAAVQSMEQRIVRSNSLIRDDGADYLQIGMIRRGSAIVRQDERECVLRCGDYVLYDTTRPFDWQFEGHPNDGFWGLEVFTWPRPSLALADAEIRSLTAVAFDGHTGMSGLLGRFLHDLASVRMASDVAGAEAEIIEEISGLVKSFLHTTIRPVASYRNDLYEMALSVIDDRIEDPSLSPVNIAESVAVSIRQLHRVFAEHGTTVSRSIRRRRLEVCRREMVRHGTAERSLTQIAHRWGFTDPSTFSRAFKAEFGMSPRRYRSESLAASLDSANSASLR</sequence>
<evidence type="ECO:0000256" key="2">
    <source>
        <dbReference type="ARBA" id="ARBA00023125"/>
    </source>
</evidence>